<dbReference type="PANTHER" id="PTHR48043">
    <property type="entry name" value="EG:EG0003.4 PROTEIN-RELATED"/>
    <property type="match status" value="1"/>
</dbReference>
<evidence type="ECO:0000313" key="5">
    <source>
        <dbReference type="EMBL" id="CAL4062136.1"/>
    </source>
</evidence>
<evidence type="ECO:0000256" key="3">
    <source>
        <dbReference type="ARBA" id="ARBA00022679"/>
    </source>
</evidence>
<sequence length="380" mass="43049">MRVWWLVMVVVLGAQESLGSRILMLTPIVFKSHTIFYRGVAKALVEHGHEVTQVLPFNNSAARGVREVVLPVPNIIDVMNSAFNDGTLGFMKFSSKLQSELCIQALTSEEFLEIRKQHFDVVIFSEWMCYGVYEYISTLKVPFILIQGMGMEFSFNALNIGNPFFTSFVPNVFLDYSPRPDGLTYWERMVMTPLDMLMFLGDYANMNFVTPKYLKYKGICSDDCPDLYTTRTNTSLLIINSFKTMERVVQPHVPAIIRAGGIHINHPKPLSPVLEEWVAGAGQEGFIFFSLGSVVKPSDMPENTRLILVKVLGSLKQRVLWKWDKDNMEDLPSNVKISKWLPQQDILSHPKLELFMTHGGLHSSQEAFYNGVPVLGKGLL</sequence>
<comment type="similarity">
    <text evidence="1">Belongs to the UDP-glycosyltransferase family.</text>
</comment>
<dbReference type="InterPro" id="IPR002213">
    <property type="entry name" value="UDP_glucos_trans"/>
</dbReference>
<dbReference type="PANTHER" id="PTHR48043:SF159">
    <property type="entry name" value="EG:EG0003.4 PROTEIN-RELATED"/>
    <property type="match status" value="1"/>
</dbReference>
<keyword evidence="2" id="KW-0328">Glycosyltransferase</keyword>
<proteinExistence type="inferred from homology"/>
<evidence type="ECO:0000256" key="1">
    <source>
        <dbReference type="ARBA" id="ARBA00009995"/>
    </source>
</evidence>
<comment type="caution">
    <text evidence="5">The sequence shown here is derived from an EMBL/GenBank/DDBJ whole genome shotgun (WGS) entry which is preliminary data.</text>
</comment>
<evidence type="ECO:0008006" key="7">
    <source>
        <dbReference type="Google" id="ProtNLM"/>
    </source>
</evidence>
<keyword evidence="3" id="KW-0808">Transferase</keyword>
<dbReference type="AlphaFoldDB" id="A0AAV2PMR7"/>
<feature type="non-terminal residue" evidence="5">
    <location>
        <position position="380"/>
    </location>
</feature>
<gene>
    <name evidence="5" type="ORF">MNOR_LOCUS2435</name>
</gene>
<keyword evidence="4" id="KW-0732">Signal</keyword>
<dbReference type="CDD" id="cd03784">
    <property type="entry name" value="GT1_Gtf-like"/>
    <property type="match status" value="1"/>
</dbReference>
<dbReference type="Proteomes" id="UP001497623">
    <property type="component" value="Unassembled WGS sequence"/>
</dbReference>
<dbReference type="Pfam" id="PF00201">
    <property type="entry name" value="UDPGT"/>
    <property type="match status" value="1"/>
</dbReference>
<keyword evidence="6" id="KW-1185">Reference proteome</keyword>
<dbReference type="SUPFAM" id="SSF53756">
    <property type="entry name" value="UDP-Glycosyltransferase/glycogen phosphorylase"/>
    <property type="match status" value="1"/>
</dbReference>
<name>A0AAV2PMR7_MEGNR</name>
<dbReference type="Gene3D" id="3.40.50.2000">
    <property type="entry name" value="Glycogen Phosphorylase B"/>
    <property type="match status" value="2"/>
</dbReference>
<dbReference type="FunFam" id="3.40.50.2000:FF:000021">
    <property type="entry name" value="UDP-glucuronosyltransferase"/>
    <property type="match status" value="1"/>
</dbReference>
<dbReference type="EMBL" id="CAXKWB010000740">
    <property type="protein sequence ID" value="CAL4062136.1"/>
    <property type="molecule type" value="Genomic_DNA"/>
</dbReference>
<feature type="chain" id="PRO_5043438729" description="UDP-glucuronosyltransferase" evidence="4">
    <location>
        <begin position="20"/>
        <end position="380"/>
    </location>
</feature>
<evidence type="ECO:0000313" key="6">
    <source>
        <dbReference type="Proteomes" id="UP001497623"/>
    </source>
</evidence>
<protein>
    <recommendedName>
        <fullName evidence="7">UDP-glucuronosyltransferase</fullName>
    </recommendedName>
</protein>
<feature type="signal peptide" evidence="4">
    <location>
        <begin position="1"/>
        <end position="19"/>
    </location>
</feature>
<organism evidence="5 6">
    <name type="scientific">Meganyctiphanes norvegica</name>
    <name type="common">Northern krill</name>
    <name type="synonym">Thysanopoda norvegica</name>
    <dbReference type="NCBI Taxonomy" id="48144"/>
    <lineage>
        <taxon>Eukaryota</taxon>
        <taxon>Metazoa</taxon>
        <taxon>Ecdysozoa</taxon>
        <taxon>Arthropoda</taxon>
        <taxon>Crustacea</taxon>
        <taxon>Multicrustacea</taxon>
        <taxon>Malacostraca</taxon>
        <taxon>Eumalacostraca</taxon>
        <taxon>Eucarida</taxon>
        <taxon>Euphausiacea</taxon>
        <taxon>Euphausiidae</taxon>
        <taxon>Meganyctiphanes</taxon>
    </lineage>
</organism>
<dbReference type="InterPro" id="IPR050271">
    <property type="entry name" value="UDP-glycosyltransferase"/>
</dbReference>
<reference evidence="5 6" key="1">
    <citation type="submission" date="2024-05" db="EMBL/GenBank/DDBJ databases">
        <authorList>
            <person name="Wallberg A."/>
        </authorList>
    </citation>
    <scope>NUCLEOTIDE SEQUENCE [LARGE SCALE GENOMIC DNA]</scope>
</reference>
<accession>A0AAV2PMR7</accession>
<evidence type="ECO:0000256" key="2">
    <source>
        <dbReference type="ARBA" id="ARBA00022676"/>
    </source>
</evidence>
<dbReference type="GO" id="GO:0008194">
    <property type="term" value="F:UDP-glycosyltransferase activity"/>
    <property type="evidence" value="ECO:0007669"/>
    <property type="project" value="InterPro"/>
</dbReference>
<evidence type="ECO:0000256" key="4">
    <source>
        <dbReference type="SAM" id="SignalP"/>
    </source>
</evidence>